<evidence type="ECO:0000313" key="4">
    <source>
        <dbReference type="Proteomes" id="UP000316598"/>
    </source>
</evidence>
<dbReference type="PANTHER" id="PTHR33755">
    <property type="entry name" value="TOXIN PARE1-RELATED"/>
    <property type="match status" value="1"/>
</dbReference>
<dbReference type="PANTHER" id="PTHR33755:SF5">
    <property type="entry name" value="TYPE II TOXIN-ANTITOXIN SYSTEM RELE_PARE FAMILY TOXIN"/>
    <property type="match status" value="1"/>
</dbReference>
<dbReference type="Proteomes" id="UP000316598">
    <property type="component" value="Unassembled WGS sequence"/>
</dbReference>
<accession>A0A5C5W9E4</accession>
<protein>
    <submittedName>
        <fullName evidence="3">Plasmid stabilization system protein</fullName>
    </submittedName>
</protein>
<comment type="caution">
    <text evidence="3">The sequence shown here is derived from an EMBL/GenBank/DDBJ whole genome shotgun (WGS) entry which is preliminary data.</text>
</comment>
<gene>
    <name evidence="3" type="ORF">Pla22_52470</name>
</gene>
<keyword evidence="2" id="KW-1277">Toxin-antitoxin system</keyword>
<name>A0A5C5W9E4_9BACT</name>
<dbReference type="InterPro" id="IPR007712">
    <property type="entry name" value="RelE/ParE_toxin"/>
</dbReference>
<dbReference type="InterPro" id="IPR035093">
    <property type="entry name" value="RelE/ParE_toxin_dom_sf"/>
</dbReference>
<proteinExistence type="inferred from homology"/>
<dbReference type="RefSeq" id="WP_146517651.1">
    <property type="nucleotide sequence ID" value="NZ_SJPI01000007.1"/>
</dbReference>
<dbReference type="Gene3D" id="3.30.2310.20">
    <property type="entry name" value="RelE-like"/>
    <property type="match status" value="1"/>
</dbReference>
<evidence type="ECO:0000313" key="3">
    <source>
        <dbReference type="EMBL" id="TWT47117.1"/>
    </source>
</evidence>
<evidence type="ECO:0000256" key="2">
    <source>
        <dbReference type="ARBA" id="ARBA00022649"/>
    </source>
</evidence>
<organism evidence="3 4">
    <name type="scientific">Rubripirellula amarantea</name>
    <dbReference type="NCBI Taxonomy" id="2527999"/>
    <lineage>
        <taxon>Bacteria</taxon>
        <taxon>Pseudomonadati</taxon>
        <taxon>Planctomycetota</taxon>
        <taxon>Planctomycetia</taxon>
        <taxon>Pirellulales</taxon>
        <taxon>Pirellulaceae</taxon>
        <taxon>Rubripirellula</taxon>
    </lineage>
</organism>
<dbReference type="InterPro" id="IPR051803">
    <property type="entry name" value="TA_system_RelE-like_toxin"/>
</dbReference>
<dbReference type="AlphaFoldDB" id="A0A5C5W9E4"/>
<keyword evidence="4" id="KW-1185">Reference proteome</keyword>
<dbReference type="EMBL" id="SJPI01000007">
    <property type="protein sequence ID" value="TWT47117.1"/>
    <property type="molecule type" value="Genomic_DNA"/>
</dbReference>
<comment type="similarity">
    <text evidence="1">Belongs to the RelE toxin family.</text>
</comment>
<sequence>MKLRWTEKATSDLIGVYDYIAQTSPEYAASVSDRIFRRPDPQLKRFPKSGSVVPEYGRDDIREVFSDSYRIIHLILEREVRILAVVHGSVTLTKEPPVNG</sequence>
<evidence type="ECO:0000256" key="1">
    <source>
        <dbReference type="ARBA" id="ARBA00006226"/>
    </source>
</evidence>
<dbReference type="OrthoDB" id="9798046at2"/>
<reference evidence="3 4" key="1">
    <citation type="submission" date="2019-02" db="EMBL/GenBank/DDBJ databases">
        <title>Deep-cultivation of Planctomycetes and their phenomic and genomic characterization uncovers novel biology.</title>
        <authorList>
            <person name="Wiegand S."/>
            <person name="Jogler M."/>
            <person name="Boedeker C."/>
            <person name="Pinto D."/>
            <person name="Vollmers J."/>
            <person name="Rivas-Marin E."/>
            <person name="Kohn T."/>
            <person name="Peeters S.H."/>
            <person name="Heuer A."/>
            <person name="Rast P."/>
            <person name="Oberbeckmann S."/>
            <person name="Bunk B."/>
            <person name="Jeske O."/>
            <person name="Meyerdierks A."/>
            <person name="Storesund J.E."/>
            <person name="Kallscheuer N."/>
            <person name="Luecker S."/>
            <person name="Lage O.M."/>
            <person name="Pohl T."/>
            <person name="Merkel B.J."/>
            <person name="Hornburger P."/>
            <person name="Mueller R.-W."/>
            <person name="Bruemmer F."/>
            <person name="Labrenz M."/>
            <person name="Spormann A.M."/>
            <person name="Op Den Camp H."/>
            <person name="Overmann J."/>
            <person name="Amann R."/>
            <person name="Jetten M.S.M."/>
            <person name="Mascher T."/>
            <person name="Medema M.H."/>
            <person name="Devos D.P."/>
            <person name="Kaster A.-K."/>
            <person name="Ovreas L."/>
            <person name="Rohde M."/>
            <person name="Galperin M.Y."/>
            <person name="Jogler C."/>
        </authorList>
    </citation>
    <scope>NUCLEOTIDE SEQUENCE [LARGE SCALE GENOMIC DNA]</scope>
    <source>
        <strain evidence="3 4">Pla22</strain>
    </source>
</reference>
<dbReference type="Pfam" id="PF05016">
    <property type="entry name" value="ParE_toxin"/>
    <property type="match status" value="1"/>
</dbReference>